<dbReference type="STRING" id="402881.Plav_0643"/>
<evidence type="ECO:0000256" key="1">
    <source>
        <dbReference type="ARBA" id="ARBA00022603"/>
    </source>
</evidence>
<dbReference type="eggNOG" id="COG0742">
    <property type="taxonomic scope" value="Bacteria"/>
</dbReference>
<keyword evidence="1 3" id="KW-0489">Methyltransferase</keyword>
<dbReference type="PIRSF" id="PIRSF004553">
    <property type="entry name" value="CHP00095"/>
    <property type="match status" value="1"/>
</dbReference>
<dbReference type="PANTHER" id="PTHR43542">
    <property type="entry name" value="METHYLTRANSFERASE"/>
    <property type="match status" value="1"/>
</dbReference>
<dbReference type="NCBIfam" id="TIGR00095">
    <property type="entry name" value="16S rRNA (guanine(966)-N(2))-methyltransferase RsmD"/>
    <property type="match status" value="1"/>
</dbReference>
<evidence type="ECO:0000256" key="2">
    <source>
        <dbReference type="ARBA" id="ARBA00022679"/>
    </source>
</evidence>
<dbReference type="KEGG" id="pla:Plav_0643"/>
<accession>A7HQT3</accession>
<name>A7HQT3_PARL1</name>
<evidence type="ECO:0000313" key="4">
    <source>
        <dbReference type="Proteomes" id="UP000006377"/>
    </source>
</evidence>
<dbReference type="EMBL" id="CP000774">
    <property type="protein sequence ID" value="ABS62266.1"/>
    <property type="molecule type" value="Genomic_DNA"/>
</dbReference>
<dbReference type="Gene3D" id="3.40.50.150">
    <property type="entry name" value="Vaccinia Virus protein VP39"/>
    <property type="match status" value="1"/>
</dbReference>
<dbReference type="OrthoDB" id="9803017at2"/>
<dbReference type="RefSeq" id="WP_011995557.1">
    <property type="nucleotide sequence ID" value="NC_009719.1"/>
</dbReference>
<evidence type="ECO:0000313" key="3">
    <source>
        <dbReference type="EMBL" id="ABS62266.1"/>
    </source>
</evidence>
<organism evidence="3 4">
    <name type="scientific">Parvibaculum lavamentivorans (strain DS-1 / DSM 13023 / NCIMB 13966)</name>
    <dbReference type="NCBI Taxonomy" id="402881"/>
    <lineage>
        <taxon>Bacteria</taxon>
        <taxon>Pseudomonadati</taxon>
        <taxon>Pseudomonadota</taxon>
        <taxon>Alphaproteobacteria</taxon>
        <taxon>Hyphomicrobiales</taxon>
        <taxon>Parvibaculaceae</taxon>
        <taxon>Parvibaculum</taxon>
    </lineage>
</organism>
<dbReference type="HOGENOM" id="CLU_075826_1_1_5"/>
<dbReference type="AlphaFoldDB" id="A7HQT3"/>
<reference evidence="3 4" key="1">
    <citation type="journal article" date="2011" name="Stand. Genomic Sci.">
        <title>Complete genome sequence of Parvibaculum lavamentivorans type strain (DS-1(T)).</title>
        <authorList>
            <person name="Schleheck D."/>
            <person name="Weiss M."/>
            <person name="Pitluck S."/>
            <person name="Bruce D."/>
            <person name="Land M.L."/>
            <person name="Han S."/>
            <person name="Saunders E."/>
            <person name="Tapia R."/>
            <person name="Detter C."/>
            <person name="Brettin T."/>
            <person name="Han J."/>
            <person name="Woyke T."/>
            <person name="Goodwin L."/>
            <person name="Pennacchio L."/>
            <person name="Nolan M."/>
            <person name="Cook A.M."/>
            <person name="Kjelleberg S."/>
            <person name="Thomas T."/>
        </authorList>
    </citation>
    <scope>NUCLEOTIDE SEQUENCE [LARGE SCALE GENOMIC DNA]</scope>
    <source>
        <strain evidence="4">DS-1 / DSM 13023 / NCIMB 13966</strain>
    </source>
</reference>
<protein>
    <submittedName>
        <fullName evidence="3">Putative methyltransferase</fullName>
    </submittedName>
</protein>
<dbReference type="InterPro" id="IPR029063">
    <property type="entry name" value="SAM-dependent_MTases_sf"/>
</dbReference>
<dbReference type="GO" id="GO:0008168">
    <property type="term" value="F:methyltransferase activity"/>
    <property type="evidence" value="ECO:0007669"/>
    <property type="project" value="UniProtKB-KW"/>
</dbReference>
<proteinExistence type="predicted"/>
<sequence>MRIVGGVHRGRAIAAPKGDIVRPTSDRTREALFNILAHADFGEFTLEGARVLDLFAGTGALGLEALSRGASFALFVDDHAESRGAIRENLEHLGLNGNAKLYKRDATKLGPRPGSVGPAFTLLFADPPYGKGLGAAALLSARDGDWLAPGALCVLEETALADFVSPEGFEELDRRRYRDTEIIFMKLSN</sequence>
<keyword evidence="4" id="KW-1185">Reference proteome</keyword>
<dbReference type="SUPFAM" id="SSF53335">
    <property type="entry name" value="S-adenosyl-L-methionine-dependent methyltransferases"/>
    <property type="match status" value="1"/>
</dbReference>
<gene>
    <name evidence="3" type="ordered locus">Plav_0643</name>
</gene>
<dbReference type="Proteomes" id="UP000006377">
    <property type="component" value="Chromosome"/>
</dbReference>
<dbReference type="Pfam" id="PF03602">
    <property type="entry name" value="Cons_hypoth95"/>
    <property type="match status" value="1"/>
</dbReference>
<dbReference type="PANTHER" id="PTHR43542:SF1">
    <property type="entry name" value="METHYLTRANSFERASE"/>
    <property type="match status" value="1"/>
</dbReference>
<dbReference type="CDD" id="cd02440">
    <property type="entry name" value="AdoMet_MTases"/>
    <property type="match status" value="1"/>
</dbReference>
<dbReference type="GO" id="GO:0031167">
    <property type="term" value="P:rRNA methylation"/>
    <property type="evidence" value="ECO:0007669"/>
    <property type="project" value="InterPro"/>
</dbReference>
<keyword evidence="2 3" id="KW-0808">Transferase</keyword>
<dbReference type="InterPro" id="IPR004398">
    <property type="entry name" value="RNA_MeTrfase_RsmD"/>
</dbReference>